<dbReference type="RefSeq" id="XP_035685370.1">
    <property type="nucleotide sequence ID" value="XM_035829477.1"/>
</dbReference>
<keyword evidence="4" id="KW-1185">Reference proteome</keyword>
<feature type="region of interest" description="Disordered" evidence="1">
    <location>
        <begin position="609"/>
        <end position="650"/>
    </location>
</feature>
<dbReference type="KEGG" id="bfo:118421974"/>
<feature type="region of interest" description="Disordered" evidence="1">
    <location>
        <begin position="446"/>
        <end position="495"/>
    </location>
</feature>
<gene>
    <name evidence="5" type="primary">LOC118421974</name>
</gene>
<dbReference type="SMART" id="SM00409">
    <property type="entry name" value="IG"/>
    <property type="match status" value="2"/>
</dbReference>
<dbReference type="SMART" id="SM00408">
    <property type="entry name" value="IGc2"/>
    <property type="match status" value="2"/>
</dbReference>
<dbReference type="InterPro" id="IPR003598">
    <property type="entry name" value="Ig_sub2"/>
</dbReference>
<evidence type="ECO:0000259" key="3">
    <source>
        <dbReference type="PROSITE" id="PS50835"/>
    </source>
</evidence>
<proteinExistence type="predicted"/>
<dbReference type="InterPro" id="IPR003599">
    <property type="entry name" value="Ig_sub"/>
</dbReference>
<feature type="domain" description="Ig-like" evidence="3">
    <location>
        <begin position="1"/>
        <end position="68"/>
    </location>
</feature>
<feature type="domain" description="Ig-like" evidence="3">
    <location>
        <begin position="83"/>
        <end position="173"/>
    </location>
</feature>
<dbReference type="InterPro" id="IPR007110">
    <property type="entry name" value="Ig-like_dom"/>
</dbReference>
<keyword evidence="2" id="KW-0812">Transmembrane</keyword>
<name>A0A9J7N089_BRAFL</name>
<dbReference type="PANTHER" id="PTHR11422:SF10">
    <property type="entry name" value="IG-LIKE DOMAIN-CONTAINING PROTEIN"/>
    <property type="match status" value="1"/>
</dbReference>
<dbReference type="OrthoDB" id="190835at2759"/>
<dbReference type="SUPFAM" id="SSF48726">
    <property type="entry name" value="Immunoglobulin"/>
    <property type="match status" value="1"/>
</dbReference>
<reference evidence="4" key="1">
    <citation type="journal article" date="2020" name="Nat. Ecol. Evol.">
        <title>Deeply conserved synteny resolves early events in vertebrate evolution.</title>
        <authorList>
            <person name="Simakov O."/>
            <person name="Marletaz F."/>
            <person name="Yue J.X."/>
            <person name="O'Connell B."/>
            <person name="Jenkins J."/>
            <person name="Brandt A."/>
            <person name="Calef R."/>
            <person name="Tung C.H."/>
            <person name="Huang T.K."/>
            <person name="Schmutz J."/>
            <person name="Satoh N."/>
            <person name="Yu J.K."/>
            <person name="Putnam N.H."/>
            <person name="Green R.E."/>
            <person name="Rokhsar D.S."/>
        </authorList>
    </citation>
    <scope>NUCLEOTIDE SEQUENCE [LARGE SCALE GENOMIC DNA]</scope>
    <source>
        <strain evidence="4">S238N-H82</strain>
    </source>
</reference>
<dbReference type="PANTHER" id="PTHR11422">
    <property type="entry name" value="T-CELL SURFACE GLYCOPROTEIN CD4"/>
    <property type="match status" value="1"/>
</dbReference>
<evidence type="ECO:0000256" key="1">
    <source>
        <dbReference type="SAM" id="MobiDB-lite"/>
    </source>
</evidence>
<dbReference type="InterPro" id="IPR036179">
    <property type="entry name" value="Ig-like_dom_sf"/>
</dbReference>
<dbReference type="InterPro" id="IPR013783">
    <property type="entry name" value="Ig-like_fold"/>
</dbReference>
<dbReference type="GeneID" id="118421974"/>
<dbReference type="PROSITE" id="PS50835">
    <property type="entry name" value="IG_LIKE"/>
    <property type="match status" value="2"/>
</dbReference>
<feature type="compositionally biased region" description="Low complexity" evidence="1">
    <location>
        <begin position="360"/>
        <end position="374"/>
    </location>
</feature>
<feature type="compositionally biased region" description="Basic and acidic residues" evidence="1">
    <location>
        <begin position="455"/>
        <end position="466"/>
    </location>
</feature>
<feature type="region of interest" description="Disordered" evidence="1">
    <location>
        <begin position="534"/>
        <end position="588"/>
    </location>
</feature>
<evidence type="ECO:0000313" key="4">
    <source>
        <dbReference type="Proteomes" id="UP000001554"/>
    </source>
</evidence>
<feature type="region of interest" description="Disordered" evidence="1">
    <location>
        <begin position="354"/>
        <end position="374"/>
    </location>
</feature>
<sequence>MTTGSKLLLSCRSNGTTRPTWYVHGAEILAAQSGWNRRIYSEVLELSARTTTLKIDGVEIGDAGRYVCEDGNDQKIVRLYVVAEIVMQDTKLSQSLRKGEEGEIVCVVTTQNRVRPTVIWYKDGERLDTSSPQYEQTPTGVLRVANAGSNDTGTYRCEAVIPSTGMYNYVDIEVDVVTPAWTYRWWFILVTAAAGVFIAIVSFDLCWFISKQKRAWQIRKDRMFAATCHLRDGVGTESEEHLILKGSQTGLYSYGSSTYGEHKFGIEAPWDIGPDTDSQELKGVAIAERDSSMDVQGTTDRGSSMDIHTVLISAPPHSEASITDTDIKLVDSSVMASSANSYSNDIRNSVLHLQLDSPRSSGSTDDGKTTSESSRAYVPAPYVTAATVKSPRSPAISGHHRRKSSGATKMGLYPGKKSSDSTDEIEVSAKTQKAKNDNYIMSSVMGSEAWSRKAVPSERRKIKSSDKDEEDSWPHIKSLSHLPETSLQKGHLVRQSEVTEVPPILLEISQNIPMEDAERTLPMSPRATQLKTFLDSLDQGRNLPPPTPQEGGRNRETTESPSKVRHSPPPSVFTVSGELLPSPSAKMTVPQLHEITKITPTRQRTNLFLLSPEKTPPRSKTSLPKLRELSQRTSKGRQKSQEEPLLPGTQQPKVEYFRRAVSHQEGTQMETLLGPTYPNFIAAPPTGMDWKFKFDETYL</sequence>
<accession>A0A9J7N089</accession>
<dbReference type="Gene3D" id="2.60.40.10">
    <property type="entry name" value="Immunoglobulins"/>
    <property type="match status" value="2"/>
</dbReference>
<reference evidence="5" key="2">
    <citation type="submission" date="2025-08" db="UniProtKB">
        <authorList>
            <consortium name="RefSeq"/>
        </authorList>
    </citation>
    <scope>IDENTIFICATION</scope>
    <source>
        <strain evidence="5">S238N-H82</strain>
        <tissue evidence="5">Testes</tissue>
    </source>
</reference>
<dbReference type="Proteomes" id="UP000001554">
    <property type="component" value="Chromosome 8"/>
</dbReference>
<feature type="transmembrane region" description="Helical" evidence="2">
    <location>
        <begin position="185"/>
        <end position="210"/>
    </location>
</feature>
<dbReference type="AlphaFoldDB" id="A0A9J7N089"/>
<organism evidence="4 5">
    <name type="scientific">Branchiostoma floridae</name>
    <name type="common">Florida lancelet</name>
    <name type="synonym">Amphioxus</name>
    <dbReference type="NCBI Taxonomy" id="7739"/>
    <lineage>
        <taxon>Eukaryota</taxon>
        <taxon>Metazoa</taxon>
        <taxon>Chordata</taxon>
        <taxon>Cephalochordata</taxon>
        <taxon>Leptocardii</taxon>
        <taxon>Amphioxiformes</taxon>
        <taxon>Branchiostomatidae</taxon>
        <taxon>Branchiostoma</taxon>
    </lineage>
</organism>
<evidence type="ECO:0000256" key="2">
    <source>
        <dbReference type="SAM" id="Phobius"/>
    </source>
</evidence>
<keyword evidence="2" id="KW-0472">Membrane</keyword>
<keyword evidence="2" id="KW-1133">Transmembrane helix</keyword>
<feature type="region of interest" description="Disordered" evidence="1">
    <location>
        <begin position="389"/>
        <end position="424"/>
    </location>
</feature>
<dbReference type="Pfam" id="PF13927">
    <property type="entry name" value="Ig_3"/>
    <property type="match status" value="1"/>
</dbReference>
<dbReference type="CDD" id="cd00096">
    <property type="entry name" value="Ig"/>
    <property type="match status" value="1"/>
</dbReference>
<evidence type="ECO:0000313" key="5">
    <source>
        <dbReference type="RefSeq" id="XP_035685370.1"/>
    </source>
</evidence>
<protein>
    <submittedName>
        <fullName evidence="5">Uncharacterized protein LOC118421974</fullName>
    </submittedName>
</protein>